<dbReference type="HOGENOM" id="CLU_034390_0_0_1"/>
<gene>
    <name evidence="2" type="ORF">CMQ_3966</name>
</gene>
<dbReference type="AlphaFoldDB" id="F0X982"/>
<organism evidence="3">
    <name type="scientific">Grosmannia clavigera (strain kw1407 / UAMH 11150)</name>
    <name type="common">Blue stain fungus</name>
    <name type="synonym">Graphiocladiella clavigera</name>
    <dbReference type="NCBI Taxonomy" id="655863"/>
    <lineage>
        <taxon>Eukaryota</taxon>
        <taxon>Fungi</taxon>
        <taxon>Dikarya</taxon>
        <taxon>Ascomycota</taxon>
        <taxon>Pezizomycotina</taxon>
        <taxon>Sordariomycetes</taxon>
        <taxon>Sordariomycetidae</taxon>
        <taxon>Ophiostomatales</taxon>
        <taxon>Ophiostomataceae</taxon>
        <taxon>Leptographium</taxon>
    </lineage>
</organism>
<evidence type="ECO:0008006" key="4">
    <source>
        <dbReference type="Google" id="ProtNLM"/>
    </source>
</evidence>
<feature type="region of interest" description="Disordered" evidence="1">
    <location>
        <begin position="208"/>
        <end position="229"/>
    </location>
</feature>
<accession>F0X982</accession>
<dbReference type="InParanoid" id="F0X982"/>
<dbReference type="RefSeq" id="XP_014175379.1">
    <property type="nucleotide sequence ID" value="XM_014319904.1"/>
</dbReference>
<dbReference type="PANTHER" id="PTHR11603">
    <property type="entry name" value="AAA FAMILY ATPASE"/>
    <property type="match status" value="1"/>
</dbReference>
<dbReference type="Proteomes" id="UP000007796">
    <property type="component" value="Unassembled WGS sequence"/>
</dbReference>
<evidence type="ECO:0000313" key="3">
    <source>
        <dbReference type="Proteomes" id="UP000007796"/>
    </source>
</evidence>
<name>F0X982_GROCL</name>
<dbReference type="OrthoDB" id="5582146at2759"/>
<dbReference type="GeneID" id="25977124"/>
<feature type="region of interest" description="Disordered" evidence="1">
    <location>
        <begin position="247"/>
        <end position="284"/>
    </location>
</feature>
<feature type="compositionally biased region" description="Basic and acidic residues" evidence="1">
    <location>
        <begin position="261"/>
        <end position="270"/>
    </location>
</feature>
<sequence>MGSNDELINRVHSLSDLELAVLLSLISQEHCVIGTSGVVLDDLVDELFLISSKVFGLRCVVVDCHKHMTLDEFQASIIITGTLSTPTAATGTGSGHDGAGNRNSHDYVHLPAARHDRLGPRSLRSPPPAFLMMTSASATSTTTSPAAAIPAMANVILAKNLNRAPETVQIQALELLRAGGLLPRTAVQVAPRPFLFLAVVAAEPGFRWGGGNGDKTAGKKEDDVEEDQPPHMTAYLNDFFAMGHWHNPDDGFPNLDDDEEASHQQDRGDAANDSDGSSDDNVDSIAFKNGDLGSRIRGDNNVASTSRASAYSTLDPVPFLSEADRSRLTALSRDVRIDVDVLRYQMNVVAFLRMHRAVAVIGKGCSGISSISPTATKHFEKLTQCLAPLHQLDYVTPSLVALAARKVYLHRIRTVETGDSSAGAALQERSMQWGSTREAVEAMLDGISPEGIIEEVLDGVAPPV</sequence>
<reference evidence="2 3" key="1">
    <citation type="journal article" date="2011" name="Proc. Natl. Acad. Sci. U.S.A.">
        <title>Genome and transcriptome analyses of the mountain pine beetle-fungal symbiont Grosmannia clavigera, a lodgepole pine pathogen.</title>
        <authorList>
            <person name="DiGuistini S."/>
            <person name="Wang Y."/>
            <person name="Liao N.Y."/>
            <person name="Taylor G."/>
            <person name="Tanguay P."/>
            <person name="Feau N."/>
            <person name="Henrissat B."/>
            <person name="Chan S.K."/>
            <person name="Hesse-Orce U."/>
            <person name="Alamouti S.M."/>
            <person name="Tsui C.K.M."/>
            <person name="Docking R.T."/>
            <person name="Levasseur A."/>
            <person name="Haridas S."/>
            <person name="Robertson G."/>
            <person name="Birol I."/>
            <person name="Holt R.A."/>
            <person name="Marra M.A."/>
            <person name="Hamelin R.C."/>
            <person name="Hirst M."/>
            <person name="Jones S.J.M."/>
            <person name="Bohlmann J."/>
            <person name="Breuil C."/>
        </authorList>
    </citation>
    <scope>NUCLEOTIDE SEQUENCE [LARGE SCALE GENOMIC DNA]</scope>
    <source>
        <strain evidence="3">kw1407 / UAMH 11150</strain>
    </source>
</reference>
<protein>
    <recommendedName>
        <fullName evidence="4">Magnesium chelatase</fullName>
    </recommendedName>
</protein>
<dbReference type="EMBL" id="GL629735">
    <property type="protein sequence ID" value="EFX05897.1"/>
    <property type="molecule type" value="Genomic_DNA"/>
</dbReference>
<evidence type="ECO:0000313" key="2">
    <source>
        <dbReference type="EMBL" id="EFX05897.1"/>
    </source>
</evidence>
<dbReference type="PANTHER" id="PTHR11603:SF132">
    <property type="entry name" value="C2H2-TYPE DOMAIN-CONTAINING PROTEIN"/>
    <property type="match status" value="1"/>
</dbReference>
<evidence type="ECO:0000256" key="1">
    <source>
        <dbReference type="SAM" id="MobiDB-lite"/>
    </source>
</evidence>
<dbReference type="Gene3D" id="1.10.8.80">
    <property type="entry name" value="Magnesium chelatase subunit I, C-Terminal domain"/>
    <property type="match status" value="1"/>
</dbReference>
<dbReference type="eggNOG" id="ENOG502QQMN">
    <property type="taxonomic scope" value="Eukaryota"/>
</dbReference>
<keyword evidence="3" id="KW-1185">Reference proteome</keyword>
<dbReference type="InterPro" id="IPR052041">
    <property type="entry name" value="Nucleic_acid_metab_PIN/TRAM"/>
</dbReference>
<proteinExistence type="predicted"/>